<dbReference type="InterPro" id="IPR045851">
    <property type="entry name" value="AMP-bd_C_sf"/>
</dbReference>
<protein>
    <recommendedName>
        <fullName evidence="4">AMP-dependent synthetase/ligase domain-containing protein</fullName>
    </recommendedName>
</protein>
<dbReference type="EMBL" id="MDYP01000004">
    <property type="protein sequence ID" value="OQE10311.1"/>
    <property type="molecule type" value="Genomic_DNA"/>
</dbReference>
<organism evidence="5 6">
    <name type="scientific">Penicillium vulpinum</name>
    <dbReference type="NCBI Taxonomy" id="29845"/>
    <lineage>
        <taxon>Eukaryota</taxon>
        <taxon>Fungi</taxon>
        <taxon>Dikarya</taxon>
        <taxon>Ascomycota</taxon>
        <taxon>Pezizomycotina</taxon>
        <taxon>Eurotiomycetes</taxon>
        <taxon>Eurotiomycetidae</taxon>
        <taxon>Eurotiales</taxon>
        <taxon>Aspergillaceae</taxon>
        <taxon>Penicillium</taxon>
    </lineage>
</organism>
<evidence type="ECO:0000259" key="4">
    <source>
        <dbReference type="Pfam" id="PF00501"/>
    </source>
</evidence>
<dbReference type="GO" id="GO:0005737">
    <property type="term" value="C:cytoplasm"/>
    <property type="evidence" value="ECO:0007669"/>
    <property type="project" value="TreeGrafter"/>
</dbReference>
<evidence type="ECO:0000313" key="6">
    <source>
        <dbReference type="Proteomes" id="UP000191518"/>
    </source>
</evidence>
<comment type="caution">
    <text evidence="5">The sequence shown here is derived from an EMBL/GenBank/DDBJ whole genome shotgun (WGS) entry which is preliminary data.</text>
</comment>
<sequence>MAASTELILDQSHSNFLKLLPSLGINTTGRDAIEQALTIVWIVTVRAFVTSTSLYVGYDAISGVSYVGEGETAKIPIAWIDIDPNDNAMSLQQQIAQNTPIKHSLAEEKTHAFDTIITFSNHMQVTAGLCLNVTIQGEKLVANLTFSTIEQALADTLLRSFNQALTSLITTPSIPIGDLNLCSQHDLGLLKDFTLNIQPPGDELIHDLCFKHAKTYPNDLAVASYDGNLTYGELDDLTSRLAHYLVRQGIQPETFVACSFPKSTWAIVVRLAILKAGGAYLCIDAKDPVSYLNAIMRRANVRLVISCSDHVAQLQHLSVDRIIEISPSFVNSLPSVPGIPCEEVKPSNVAILVFTSGSTGNPKGVVQEHRAYTAGAVADAEQYKITRGSRQFQSAAMTFTAGDLDYITSLVVGACCCIPRPNGSPREWVEDINSTQATHCFFTPTAALEFLPETMPSLQFVQIGGEPMAERVISRWSGYATIVQKYGMSEVATAIAMNAALRAGRGTVVGSTVVCAHWVVNPRSPAQLMPVGAVGELLVEGHNITRGYLDTPSTNILEPRPQWLVDLHQRNTRIICSGDLARINHDGQLEILGRKDMMLKLEGVRIEPQEVESFLHPSLGSQDVVIADVLGGVNSENKSRGAALTAYINLSTSQAQATDPITFEAVNESHPKHNLVQRMKKTIEETLPSDLRPTLYLLVNRIPKTTSNKTNRKKLHMAGEEWYASQ</sequence>
<dbReference type="OrthoDB" id="416786at2759"/>
<dbReference type="GO" id="GO:0044550">
    <property type="term" value="P:secondary metabolite biosynthetic process"/>
    <property type="evidence" value="ECO:0007669"/>
    <property type="project" value="TreeGrafter"/>
</dbReference>
<evidence type="ECO:0000256" key="1">
    <source>
        <dbReference type="ARBA" id="ARBA00022450"/>
    </source>
</evidence>
<keyword evidence="1" id="KW-0596">Phosphopantetheine</keyword>
<dbReference type="InterPro" id="IPR000873">
    <property type="entry name" value="AMP-dep_synth/lig_dom"/>
</dbReference>
<dbReference type="GO" id="GO:0016874">
    <property type="term" value="F:ligase activity"/>
    <property type="evidence" value="ECO:0007669"/>
    <property type="project" value="UniProtKB-KW"/>
</dbReference>
<accession>A0A1V6S8E8</accession>
<evidence type="ECO:0000256" key="2">
    <source>
        <dbReference type="ARBA" id="ARBA00022553"/>
    </source>
</evidence>
<feature type="domain" description="AMP-dependent synthetase/ligase" evidence="4">
    <location>
        <begin position="211"/>
        <end position="549"/>
    </location>
</feature>
<dbReference type="InterPro" id="IPR020845">
    <property type="entry name" value="AMP-binding_CS"/>
</dbReference>
<keyword evidence="6" id="KW-1185">Reference proteome</keyword>
<dbReference type="Gene3D" id="3.40.50.12780">
    <property type="entry name" value="N-terminal domain of ligase-like"/>
    <property type="match status" value="1"/>
</dbReference>
<gene>
    <name evidence="5" type="ORF">PENVUL_c004G01960</name>
</gene>
<dbReference type="Gene3D" id="3.30.300.30">
    <property type="match status" value="1"/>
</dbReference>
<dbReference type="STRING" id="29845.A0A1V6S8E8"/>
<keyword evidence="3" id="KW-0436">Ligase</keyword>
<dbReference type="InterPro" id="IPR042099">
    <property type="entry name" value="ANL_N_sf"/>
</dbReference>
<proteinExistence type="predicted"/>
<dbReference type="PANTHER" id="PTHR45527">
    <property type="entry name" value="NONRIBOSOMAL PEPTIDE SYNTHETASE"/>
    <property type="match status" value="1"/>
</dbReference>
<reference evidence="6" key="1">
    <citation type="journal article" date="2017" name="Nat. Microbiol.">
        <title>Global analysis of biosynthetic gene clusters reveals vast potential of secondary metabolite production in Penicillium species.</title>
        <authorList>
            <person name="Nielsen J.C."/>
            <person name="Grijseels S."/>
            <person name="Prigent S."/>
            <person name="Ji B."/>
            <person name="Dainat J."/>
            <person name="Nielsen K.F."/>
            <person name="Frisvad J.C."/>
            <person name="Workman M."/>
            <person name="Nielsen J."/>
        </authorList>
    </citation>
    <scope>NUCLEOTIDE SEQUENCE [LARGE SCALE GENOMIC DNA]</scope>
    <source>
        <strain evidence="6">IBT 29486</strain>
    </source>
</reference>
<dbReference type="GO" id="GO:0031177">
    <property type="term" value="F:phosphopantetheine binding"/>
    <property type="evidence" value="ECO:0007669"/>
    <property type="project" value="TreeGrafter"/>
</dbReference>
<dbReference type="GO" id="GO:0043041">
    <property type="term" value="P:amino acid activation for nonribosomal peptide biosynthetic process"/>
    <property type="evidence" value="ECO:0007669"/>
    <property type="project" value="TreeGrafter"/>
</dbReference>
<dbReference type="Proteomes" id="UP000191518">
    <property type="component" value="Unassembled WGS sequence"/>
</dbReference>
<evidence type="ECO:0000256" key="3">
    <source>
        <dbReference type="ARBA" id="ARBA00022598"/>
    </source>
</evidence>
<keyword evidence="2" id="KW-0597">Phosphoprotein</keyword>
<dbReference type="AlphaFoldDB" id="A0A1V6S8E8"/>
<evidence type="ECO:0000313" key="5">
    <source>
        <dbReference type="EMBL" id="OQE10311.1"/>
    </source>
</evidence>
<dbReference type="PROSITE" id="PS00455">
    <property type="entry name" value="AMP_BINDING"/>
    <property type="match status" value="1"/>
</dbReference>
<dbReference type="Pfam" id="PF00501">
    <property type="entry name" value="AMP-binding"/>
    <property type="match status" value="1"/>
</dbReference>
<dbReference type="PANTHER" id="PTHR45527:SF3">
    <property type="entry name" value="SIDEROPHORE SYNTHETASE (EUROFUNG)"/>
    <property type="match status" value="1"/>
</dbReference>
<dbReference type="SUPFAM" id="SSF56801">
    <property type="entry name" value="Acetyl-CoA synthetase-like"/>
    <property type="match status" value="1"/>
</dbReference>
<name>A0A1V6S8E8_9EURO</name>